<name>A0ABT4DZK3_9BACL</name>
<keyword evidence="1" id="KW-0805">Transcription regulation</keyword>
<dbReference type="Proteomes" id="UP001207626">
    <property type="component" value="Unassembled WGS sequence"/>
</dbReference>
<dbReference type="SUPFAM" id="SSF48498">
    <property type="entry name" value="Tetracyclin repressor-like, C-terminal domain"/>
    <property type="match status" value="1"/>
</dbReference>
<comment type="caution">
    <text evidence="6">The sequence shown here is derived from an EMBL/GenBank/DDBJ whole genome shotgun (WGS) entry which is preliminary data.</text>
</comment>
<dbReference type="PRINTS" id="PR00455">
    <property type="entry name" value="HTHTETR"/>
</dbReference>
<dbReference type="SUPFAM" id="SSF46689">
    <property type="entry name" value="Homeodomain-like"/>
    <property type="match status" value="1"/>
</dbReference>
<dbReference type="PANTHER" id="PTHR47506:SF6">
    <property type="entry name" value="HTH-TYPE TRANSCRIPTIONAL REPRESSOR NEMR"/>
    <property type="match status" value="1"/>
</dbReference>
<feature type="domain" description="HTH tetR-type" evidence="5">
    <location>
        <begin position="1"/>
        <end position="60"/>
    </location>
</feature>
<keyword evidence="7" id="KW-1185">Reference proteome</keyword>
<dbReference type="Pfam" id="PF00440">
    <property type="entry name" value="TetR_N"/>
    <property type="match status" value="1"/>
</dbReference>
<dbReference type="Gene3D" id="1.10.357.10">
    <property type="entry name" value="Tetracycline Repressor, domain 2"/>
    <property type="match status" value="1"/>
</dbReference>
<dbReference type="InterPro" id="IPR036271">
    <property type="entry name" value="Tet_transcr_reg_TetR-rel_C_sf"/>
</dbReference>
<keyword evidence="2 4" id="KW-0238">DNA-binding</keyword>
<accession>A0ABT4DZK3</accession>
<dbReference type="InterPro" id="IPR009057">
    <property type="entry name" value="Homeodomain-like_sf"/>
</dbReference>
<sequence>MTANRIQLIALSHFAKHGYDGTSLAKIAEDVGIKKPSIYAHYKSKDDLFLHVLQTVFIDEWNWITDFFNKHEHMSLHDQLTQLIQSYRQRYEQYDVLKFILRVSFFPPEALQEQVMERMNEFLDRLEKGLVPRMAQALRTHEICGVHPEQASRAFICILDGLFVELLYGGPERFEKKLEAAWSIYWRGLTVKEDWA</sequence>
<dbReference type="InterPro" id="IPR001647">
    <property type="entry name" value="HTH_TetR"/>
</dbReference>
<dbReference type="PANTHER" id="PTHR47506">
    <property type="entry name" value="TRANSCRIPTIONAL REGULATORY PROTEIN"/>
    <property type="match status" value="1"/>
</dbReference>
<dbReference type="PROSITE" id="PS50977">
    <property type="entry name" value="HTH_TETR_2"/>
    <property type="match status" value="1"/>
</dbReference>
<proteinExistence type="predicted"/>
<evidence type="ECO:0000256" key="1">
    <source>
        <dbReference type="ARBA" id="ARBA00023015"/>
    </source>
</evidence>
<evidence type="ECO:0000256" key="4">
    <source>
        <dbReference type="PROSITE-ProRule" id="PRU00335"/>
    </source>
</evidence>
<protein>
    <submittedName>
        <fullName evidence="6">TetR/AcrR family transcriptional regulator</fullName>
    </submittedName>
</protein>
<evidence type="ECO:0000259" key="5">
    <source>
        <dbReference type="PROSITE" id="PS50977"/>
    </source>
</evidence>
<keyword evidence="3" id="KW-0804">Transcription</keyword>
<organism evidence="6 7">
    <name type="scientific">Paenibacillus apiarius</name>
    <dbReference type="NCBI Taxonomy" id="46240"/>
    <lineage>
        <taxon>Bacteria</taxon>
        <taxon>Bacillati</taxon>
        <taxon>Bacillota</taxon>
        <taxon>Bacilli</taxon>
        <taxon>Bacillales</taxon>
        <taxon>Paenibacillaceae</taxon>
        <taxon>Paenibacillus</taxon>
    </lineage>
</organism>
<dbReference type="EMBL" id="JAMDLW010000052">
    <property type="protein sequence ID" value="MCY9522789.1"/>
    <property type="molecule type" value="Genomic_DNA"/>
</dbReference>
<evidence type="ECO:0000256" key="2">
    <source>
        <dbReference type="ARBA" id="ARBA00023125"/>
    </source>
</evidence>
<evidence type="ECO:0000313" key="6">
    <source>
        <dbReference type="EMBL" id="MCY9522789.1"/>
    </source>
</evidence>
<gene>
    <name evidence="6" type="ORF">M5X09_24535</name>
</gene>
<dbReference type="RefSeq" id="WP_087434097.1">
    <property type="nucleotide sequence ID" value="NZ_JAFFHZ010000001.1"/>
</dbReference>
<dbReference type="Gene3D" id="1.10.10.60">
    <property type="entry name" value="Homeodomain-like"/>
    <property type="match status" value="1"/>
</dbReference>
<feature type="DNA-binding region" description="H-T-H motif" evidence="4">
    <location>
        <begin position="23"/>
        <end position="42"/>
    </location>
</feature>
<evidence type="ECO:0000313" key="7">
    <source>
        <dbReference type="Proteomes" id="UP001207626"/>
    </source>
</evidence>
<evidence type="ECO:0000256" key="3">
    <source>
        <dbReference type="ARBA" id="ARBA00023163"/>
    </source>
</evidence>
<dbReference type="GeneID" id="77002038"/>
<reference evidence="6 7" key="1">
    <citation type="submission" date="2022-05" db="EMBL/GenBank/DDBJ databases">
        <title>Genome Sequencing of Bee-Associated Microbes.</title>
        <authorList>
            <person name="Dunlap C."/>
        </authorList>
    </citation>
    <scope>NUCLEOTIDE SEQUENCE [LARGE SCALE GENOMIC DNA]</scope>
    <source>
        <strain evidence="6 7">NRRL NRS-1438</strain>
    </source>
</reference>